<dbReference type="PANTHER" id="PTHR34383:SF3">
    <property type="entry name" value="POLYPHOSPHATE:AMP PHOSPHOTRANSFERASE"/>
    <property type="match status" value="1"/>
</dbReference>
<dbReference type="PANTHER" id="PTHR34383">
    <property type="entry name" value="POLYPHOSPHATE:AMP PHOSPHOTRANSFERASE-RELATED"/>
    <property type="match status" value="1"/>
</dbReference>
<dbReference type="RefSeq" id="WP_338687174.1">
    <property type="nucleotide sequence ID" value="NZ_AP024702.1"/>
</dbReference>
<dbReference type="GO" id="GO:0016301">
    <property type="term" value="F:kinase activity"/>
    <property type="evidence" value="ECO:0007669"/>
    <property type="project" value="UniProtKB-KW"/>
</dbReference>
<evidence type="ECO:0000256" key="3">
    <source>
        <dbReference type="ARBA" id="ARBA00022777"/>
    </source>
</evidence>
<dbReference type="InterPro" id="IPR022300">
    <property type="entry name" value="PPK2-rel_1"/>
</dbReference>
<dbReference type="PIRSF" id="PIRSF028756">
    <property type="entry name" value="PPK2_prd"/>
    <property type="match status" value="1"/>
</dbReference>
<accession>A0ABN6H964</accession>
<sequence length="275" mass="32142">MKLGDPRKAYRIAQGAKVRLNEDDAADMSLCPEGGKNSTQGLFDSLRDRIQTLQKVLYAENKRRVLVIIQAMDTGGKDGCVKHVFSRVDPQGVNVKAFKKPTEDELAHDFLWRVHPHVPGNGEIVIFNRSHYEDIIAVRVKKLLPESVWKKRYQHVLDFERMLAEEGTTIVKLFLHISKDEQKRRLEKRLENPAKHWKFHVDDLADRKRWHDFTGAYEDLIERTSTDYAPWFVIPADRKWYRNLCVAKLFADTLEDLELNFPERDFDPSSIRIDD</sequence>
<evidence type="ECO:0000256" key="1">
    <source>
        <dbReference type="ARBA" id="ARBA00009924"/>
    </source>
</evidence>
<keyword evidence="3 5" id="KW-0418">Kinase</keyword>
<evidence type="ECO:0000259" key="4">
    <source>
        <dbReference type="Pfam" id="PF03976"/>
    </source>
</evidence>
<evidence type="ECO:0000256" key="2">
    <source>
        <dbReference type="ARBA" id="ARBA00022679"/>
    </source>
</evidence>
<dbReference type="Pfam" id="PF03976">
    <property type="entry name" value="PPK2"/>
    <property type="match status" value="1"/>
</dbReference>
<evidence type="ECO:0000313" key="5">
    <source>
        <dbReference type="EMBL" id="BCX50217.1"/>
    </source>
</evidence>
<dbReference type="NCBIfam" id="TIGR03709">
    <property type="entry name" value="PPK2_rel_1"/>
    <property type="match status" value="1"/>
</dbReference>
<comment type="similarity">
    <text evidence="1">Belongs to the polyphosphate kinase 2 (PPK2) family. Class I subfamily.</text>
</comment>
<dbReference type="Proteomes" id="UP001374893">
    <property type="component" value="Chromosome"/>
</dbReference>
<dbReference type="InterPro" id="IPR016898">
    <property type="entry name" value="Polyphosphate_phosphotransfera"/>
</dbReference>
<keyword evidence="2" id="KW-0808">Transferase</keyword>
<feature type="domain" description="Polyphosphate kinase-2-related" evidence="4">
    <location>
        <begin position="45"/>
        <end position="257"/>
    </location>
</feature>
<dbReference type="Gene3D" id="3.40.50.300">
    <property type="entry name" value="P-loop containing nucleotide triphosphate hydrolases"/>
    <property type="match status" value="1"/>
</dbReference>
<dbReference type="InterPro" id="IPR027417">
    <property type="entry name" value="P-loop_NTPase"/>
</dbReference>
<proteinExistence type="inferred from homology"/>
<evidence type="ECO:0000313" key="6">
    <source>
        <dbReference type="Proteomes" id="UP001374893"/>
    </source>
</evidence>
<reference evidence="5 6" key="1">
    <citation type="submission" date="2021-06" db="EMBL/GenBank/DDBJ databases">
        <title>Complete genome of Haloferula helveola possessing various polysaccharide degrading enzymes.</title>
        <authorList>
            <person name="Takami H."/>
            <person name="Huang C."/>
            <person name="Hamasaki K."/>
        </authorList>
    </citation>
    <scope>NUCLEOTIDE SEQUENCE [LARGE SCALE GENOMIC DNA]</scope>
    <source>
        <strain evidence="5 6">CN-1</strain>
    </source>
</reference>
<dbReference type="InterPro" id="IPR022488">
    <property type="entry name" value="PPK2-related"/>
</dbReference>
<dbReference type="SUPFAM" id="SSF52540">
    <property type="entry name" value="P-loop containing nucleoside triphosphate hydrolases"/>
    <property type="match status" value="1"/>
</dbReference>
<protein>
    <submittedName>
        <fullName evidence="5">Polyphosphate kinase</fullName>
    </submittedName>
</protein>
<name>A0ABN6H964_9BACT</name>
<organism evidence="5 6">
    <name type="scientific">Haloferula helveola</name>
    <dbReference type="NCBI Taxonomy" id="490095"/>
    <lineage>
        <taxon>Bacteria</taxon>
        <taxon>Pseudomonadati</taxon>
        <taxon>Verrucomicrobiota</taxon>
        <taxon>Verrucomicrobiia</taxon>
        <taxon>Verrucomicrobiales</taxon>
        <taxon>Verrucomicrobiaceae</taxon>
        <taxon>Haloferula</taxon>
    </lineage>
</organism>
<keyword evidence="6" id="KW-1185">Reference proteome</keyword>
<dbReference type="EMBL" id="AP024702">
    <property type="protein sequence ID" value="BCX50217.1"/>
    <property type="molecule type" value="Genomic_DNA"/>
</dbReference>
<gene>
    <name evidence="5" type="ORF">HAHE_41250</name>
</gene>